<dbReference type="PANTHER" id="PTHR30154">
    <property type="entry name" value="LEUCINE-RESPONSIVE REGULATORY PROTEIN"/>
    <property type="match status" value="1"/>
</dbReference>
<dbReference type="InterPro" id="IPR011008">
    <property type="entry name" value="Dimeric_a/b-barrel"/>
</dbReference>
<reference evidence="6" key="1">
    <citation type="journal article" date="2019" name="Int. J. Syst. Evol. Microbiol.">
        <title>The Global Catalogue of Microorganisms (GCM) 10K type strain sequencing project: providing services to taxonomists for standard genome sequencing and annotation.</title>
        <authorList>
            <consortium name="The Broad Institute Genomics Platform"/>
            <consortium name="The Broad Institute Genome Sequencing Center for Infectious Disease"/>
            <person name="Wu L."/>
            <person name="Ma J."/>
        </authorList>
    </citation>
    <scope>NUCLEOTIDE SEQUENCE [LARGE SCALE GENOMIC DNA]</scope>
    <source>
        <strain evidence="6">KCTC 42195</strain>
    </source>
</reference>
<gene>
    <name evidence="5" type="ORF">ACFOKJ_07240</name>
</gene>
<evidence type="ECO:0000259" key="4">
    <source>
        <dbReference type="PROSITE" id="PS50956"/>
    </source>
</evidence>
<evidence type="ECO:0000256" key="2">
    <source>
        <dbReference type="ARBA" id="ARBA00023125"/>
    </source>
</evidence>
<dbReference type="PANTHER" id="PTHR30154:SF46">
    <property type="entry name" value="TRANSCRIPTIONAL REGULATORY PROTEIN"/>
    <property type="match status" value="1"/>
</dbReference>
<evidence type="ECO:0000256" key="3">
    <source>
        <dbReference type="ARBA" id="ARBA00023163"/>
    </source>
</evidence>
<dbReference type="Proteomes" id="UP001595636">
    <property type="component" value="Unassembled WGS sequence"/>
</dbReference>
<dbReference type="SUPFAM" id="SSF46785">
    <property type="entry name" value="Winged helix' DNA-binding domain"/>
    <property type="match status" value="1"/>
</dbReference>
<evidence type="ECO:0000313" key="6">
    <source>
        <dbReference type="Proteomes" id="UP001595636"/>
    </source>
</evidence>
<evidence type="ECO:0000256" key="1">
    <source>
        <dbReference type="ARBA" id="ARBA00023015"/>
    </source>
</evidence>
<organism evidence="5 6">
    <name type="scientific">Vogesella amnigena</name>
    <dbReference type="NCBI Taxonomy" id="1507449"/>
    <lineage>
        <taxon>Bacteria</taxon>
        <taxon>Pseudomonadati</taxon>
        <taxon>Pseudomonadota</taxon>
        <taxon>Betaproteobacteria</taxon>
        <taxon>Neisseriales</taxon>
        <taxon>Chromobacteriaceae</taxon>
        <taxon>Vogesella</taxon>
    </lineage>
</organism>
<dbReference type="Pfam" id="PF13412">
    <property type="entry name" value="HTH_24"/>
    <property type="match status" value="1"/>
</dbReference>
<dbReference type="InterPro" id="IPR036388">
    <property type="entry name" value="WH-like_DNA-bd_sf"/>
</dbReference>
<dbReference type="InterPro" id="IPR019887">
    <property type="entry name" value="Tscrpt_reg_AsnC/Lrp_C"/>
</dbReference>
<keyword evidence="3" id="KW-0804">Transcription</keyword>
<dbReference type="Pfam" id="PF01037">
    <property type="entry name" value="AsnC_trans_reg"/>
    <property type="match status" value="1"/>
</dbReference>
<dbReference type="CDD" id="cd00090">
    <property type="entry name" value="HTH_ARSR"/>
    <property type="match status" value="1"/>
</dbReference>
<dbReference type="EMBL" id="JBHRYH010000016">
    <property type="protein sequence ID" value="MFC3625929.1"/>
    <property type="molecule type" value="Genomic_DNA"/>
</dbReference>
<dbReference type="InterPro" id="IPR011991">
    <property type="entry name" value="ArsR-like_HTH"/>
</dbReference>
<comment type="caution">
    <text evidence="5">The sequence shown here is derived from an EMBL/GenBank/DDBJ whole genome shotgun (WGS) entry which is preliminary data.</text>
</comment>
<dbReference type="InterPro" id="IPR000485">
    <property type="entry name" value="AsnC-type_HTH_dom"/>
</dbReference>
<dbReference type="InterPro" id="IPR036390">
    <property type="entry name" value="WH_DNA-bd_sf"/>
</dbReference>
<proteinExistence type="predicted"/>
<feature type="domain" description="HTH asnC-type" evidence="4">
    <location>
        <begin position="10"/>
        <end position="71"/>
    </location>
</feature>
<dbReference type="PRINTS" id="PR00033">
    <property type="entry name" value="HTHASNC"/>
</dbReference>
<dbReference type="Gene3D" id="3.30.70.920">
    <property type="match status" value="1"/>
</dbReference>
<dbReference type="InterPro" id="IPR019888">
    <property type="entry name" value="Tscrpt_reg_AsnC-like"/>
</dbReference>
<accession>A0ABV7TT32</accession>
<name>A0ABV7TT32_9NEIS</name>
<dbReference type="SUPFAM" id="SSF54909">
    <property type="entry name" value="Dimeric alpha+beta barrel"/>
    <property type="match status" value="1"/>
</dbReference>
<dbReference type="PROSITE" id="PS50956">
    <property type="entry name" value="HTH_ASNC_2"/>
    <property type="match status" value="1"/>
</dbReference>
<dbReference type="SMART" id="SM00344">
    <property type="entry name" value="HTH_ASNC"/>
    <property type="match status" value="1"/>
</dbReference>
<keyword evidence="6" id="KW-1185">Reference proteome</keyword>
<sequence length="161" mass="17742">MSEKFSDKALDATDLTILRLLQQDGALSSSALAEQLSLSVTPCWRRLKRLEEAGYITGYQANLDRRKLGLDVLAFVQVSFGVHGGELPNRFEVAMQAEPRVLSCHKITGNADYLLQVVARSLDDYSQFVEDVLRQMPGVSAIHSSLALREIKAGSRLPLAP</sequence>
<dbReference type="RefSeq" id="WP_390277940.1">
    <property type="nucleotide sequence ID" value="NZ_JBHRYH010000016.1"/>
</dbReference>
<keyword evidence="2" id="KW-0238">DNA-binding</keyword>
<protein>
    <submittedName>
        <fullName evidence="5">Lrp/AsnC family transcriptional regulator</fullName>
    </submittedName>
</protein>
<keyword evidence="1" id="KW-0805">Transcription regulation</keyword>
<evidence type="ECO:0000313" key="5">
    <source>
        <dbReference type="EMBL" id="MFC3625929.1"/>
    </source>
</evidence>
<dbReference type="Gene3D" id="1.10.10.10">
    <property type="entry name" value="Winged helix-like DNA-binding domain superfamily/Winged helix DNA-binding domain"/>
    <property type="match status" value="1"/>
</dbReference>